<reference evidence="2 3" key="1">
    <citation type="submission" date="2019-02" db="EMBL/GenBank/DDBJ databases">
        <title>Genome sequencing of the rare red list fungi Dentipellis fragilis.</title>
        <authorList>
            <person name="Buettner E."/>
            <person name="Kellner H."/>
        </authorList>
    </citation>
    <scope>NUCLEOTIDE SEQUENCE [LARGE SCALE GENOMIC DNA]</scope>
    <source>
        <strain evidence="2 3">DSM 105465</strain>
    </source>
</reference>
<feature type="compositionally biased region" description="Polar residues" evidence="1">
    <location>
        <begin position="196"/>
        <end position="207"/>
    </location>
</feature>
<evidence type="ECO:0000256" key="1">
    <source>
        <dbReference type="SAM" id="MobiDB-lite"/>
    </source>
</evidence>
<feature type="region of interest" description="Disordered" evidence="1">
    <location>
        <begin position="196"/>
        <end position="240"/>
    </location>
</feature>
<organism evidence="2 3">
    <name type="scientific">Dentipellis fragilis</name>
    <dbReference type="NCBI Taxonomy" id="205917"/>
    <lineage>
        <taxon>Eukaryota</taxon>
        <taxon>Fungi</taxon>
        <taxon>Dikarya</taxon>
        <taxon>Basidiomycota</taxon>
        <taxon>Agaricomycotina</taxon>
        <taxon>Agaricomycetes</taxon>
        <taxon>Russulales</taxon>
        <taxon>Hericiaceae</taxon>
        <taxon>Dentipellis</taxon>
    </lineage>
</organism>
<evidence type="ECO:0000313" key="2">
    <source>
        <dbReference type="EMBL" id="TFY70312.1"/>
    </source>
</evidence>
<dbReference type="Proteomes" id="UP000298327">
    <property type="component" value="Unassembled WGS sequence"/>
</dbReference>
<dbReference type="EMBL" id="SEOQ01000109">
    <property type="protein sequence ID" value="TFY70312.1"/>
    <property type="molecule type" value="Genomic_DNA"/>
</dbReference>
<accession>A0A4Y9Z710</accession>
<gene>
    <name evidence="2" type="ORF">EVG20_g2691</name>
</gene>
<feature type="compositionally biased region" description="Polar residues" evidence="1">
    <location>
        <begin position="221"/>
        <end position="240"/>
    </location>
</feature>
<name>A0A4Y9Z710_9AGAM</name>
<dbReference type="OrthoDB" id="3244905at2759"/>
<proteinExistence type="predicted"/>
<evidence type="ECO:0000313" key="3">
    <source>
        <dbReference type="Proteomes" id="UP000298327"/>
    </source>
</evidence>
<comment type="caution">
    <text evidence="2">The sequence shown here is derived from an EMBL/GenBank/DDBJ whole genome shotgun (WGS) entry which is preliminary data.</text>
</comment>
<dbReference type="AlphaFoldDB" id="A0A4Y9Z710"/>
<keyword evidence="3" id="KW-1185">Reference proteome</keyword>
<sequence>MVFRTPTHLESLVPSPAEQVPQSRTWSGLFTLASPDAGRGTYQDIYVTAAETDGDSRMDLWPGHLYVYLSQRRAGLQDIVSWVAHHSPPVCTFMPDNHPDPAYTTANHGNFLSFSQLLLDNQMVAFAPWNVPDRLPGAGIMIYPTPTSGSVLVGAMFLSGPFPNFITFSQQSSASGSSIQSPQTALYQTGGASSTFRTLEPTLSSPSQRHHPYGGPAEQSLAASYPTSSTPWQGSNRGGR</sequence>
<protein>
    <submittedName>
        <fullName evidence="2">Uncharacterized protein</fullName>
    </submittedName>
</protein>